<evidence type="ECO:0000256" key="2">
    <source>
        <dbReference type="SAM" id="Phobius"/>
    </source>
</evidence>
<feature type="region of interest" description="Disordered" evidence="1">
    <location>
        <begin position="1"/>
        <end position="95"/>
    </location>
</feature>
<comment type="caution">
    <text evidence="3">The sequence shown here is derived from an EMBL/GenBank/DDBJ whole genome shotgun (WGS) entry which is preliminary data.</text>
</comment>
<dbReference type="Proteomes" id="UP001170379">
    <property type="component" value="Unassembled WGS sequence"/>
</dbReference>
<dbReference type="EMBL" id="PXVD01000002">
    <property type="protein sequence ID" value="MDJ1370023.1"/>
    <property type="molecule type" value="Genomic_DNA"/>
</dbReference>
<keyword evidence="4" id="KW-1185">Reference proteome</keyword>
<protein>
    <recommendedName>
        <fullName evidence="5">DUF4190 domain-containing protein</fullName>
    </recommendedName>
</protein>
<dbReference type="RefSeq" id="WP_026935899.1">
    <property type="nucleotide sequence ID" value="NZ_CP028426.1"/>
</dbReference>
<keyword evidence="2" id="KW-0812">Transmembrane</keyword>
<evidence type="ECO:0000256" key="1">
    <source>
        <dbReference type="SAM" id="MobiDB-lite"/>
    </source>
</evidence>
<feature type="compositionally biased region" description="Low complexity" evidence="1">
    <location>
        <begin position="83"/>
        <end position="95"/>
    </location>
</feature>
<keyword evidence="2" id="KW-1133">Transmembrane helix</keyword>
<reference evidence="3" key="2">
    <citation type="journal article" date="2022" name="Sci. Rep.">
        <title>In silico prediction of the enzymes involved in the degradation of the herbicide molinate by Gulosibacter molinativorax ON4T.</title>
        <authorList>
            <person name="Lopes A.R."/>
            <person name="Bunin E."/>
            <person name="Viana A.T."/>
            <person name="Froufe H."/>
            <person name="Munoz-Merida A."/>
            <person name="Pinho D."/>
            <person name="Figueiredo J."/>
            <person name="Barroso C."/>
            <person name="Vaz-Moreira I."/>
            <person name="Bellanger X."/>
            <person name="Egas C."/>
            <person name="Nunes O.C."/>
        </authorList>
    </citation>
    <scope>NUCLEOTIDE SEQUENCE</scope>
    <source>
        <strain evidence="3">ON4</strain>
    </source>
</reference>
<proteinExistence type="predicted"/>
<evidence type="ECO:0000313" key="4">
    <source>
        <dbReference type="Proteomes" id="UP001170379"/>
    </source>
</evidence>
<keyword evidence="2" id="KW-0472">Membrane</keyword>
<feature type="transmembrane region" description="Helical" evidence="2">
    <location>
        <begin position="196"/>
        <end position="229"/>
    </location>
</feature>
<reference evidence="3" key="1">
    <citation type="submission" date="2018-03" db="EMBL/GenBank/DDBJ databases">
        <authorList>
            <person name="Nunes O.C."/>
            <person name="Lopes A.R."/>
            <person name="Froufe H."/>
            <person name="Munoz-Merida A."/>
            <person name="Barroso C."/>
            <person name="Egas C."/>
        </authorList>
    </citation>
    <scope>NUCLEOTIDE SEQUENCE</scope>
    <source>
        <strain evidence="3">ON4</strain>
    </source>
</reference>
<accession>A0ABT7C477</accession>
<gene>
    <name evidence="3" type="ORF">C7K25_01325</name>
</gene>
<name>A0ABT7C477_9MICO</name>
<sequence>MTDTNGAKGEPRLHHEDEQETIVPAGGGTFGVDGDASGFGQDAGAGAAREDEGASDATGSAGAGLASGEQPDSDDPANAEIDASGAEAGGATTTARYDSNIDLSGMDRDLDANGNGTNAVPAEGGTFGVTHDASGYQTATGHPNASPYGDGFGAGPGAQGNGQFGAFSPPAETPAMAPPQYGTQVDARPRPTSTDYVAAALGIIALLLMLLPSFAYMVGGVLGVVAVVLGGMRLRGPGRTYALIAVITGCIAVAIAVATALLVYVF</sequence>
<feature type="region of interest" description="Disordered" evidence="1">
    <location>
        <begin position="108"/>
        <end position="189"/>
    </location>
</feature>
<evidence type="ECO:0000313" key="3">
    <source>
        <dbReference type="EMBL" id="MDJ1370023.1"/>
    </source>
</evidence>
<evidence type="ECO:0008006" key="5">
    <source>
        <dbReference type="Google" id="ProtNLM"/>
    </source>
</evidence>
<organism evidence="3 4">
    <name type="scientific">Gulosibacter molinativorax</name>
    <dbReference type="NCBI Taxonomy" id="256821"/>
    <lineage>
        <taxon>Bacteria</taxon>
        <taxon>Bacillati</taxon>
        <taxon>Actinomycetota</taxon>
        <taxon>Actinomycetes</taxon>
        <taxon>Micrococcales</taxon>
        <taxon>Microbacteriaceae</taxon>
        <taxon>Gulosibacter</taxon>
    </lineage>
</organism>
<feature type="compositionally biased region" description="Gly residues" evidence="1">
    <location>
        <begin position="150"/>
        <end position="163"/>
    </location>
</feature>
<feature type="compositionally biased region" description="Low complexity" evidence="1">
    <location>
        <begin position="55"/>
        <end position="68"/>
    </location>
</feature>
<feature type="transmembrane region" description="Helical" evidence="2">
    <location>
        <begin position="241"/>
        <end position="265"/>
    </location>
</feature>